<protein>
    <submittedName>
        <fullName evidence="1">YqjF family protein</fullName>
    </submittedName>
</protein>
<proteinExistence type="predicted"/>
<organism evidence="1 2">
    <name type="scientific">Paenibacillus residui</name>
    <dbReference type="NCBI Taxonomy" id="629724"/>
    <lineage>
        <taxon>Bacteria</taxon>
        <taxon>Bacillati</taxon>
        <taxon>Bacillota</taxon>
        <taxon>Bacilli</taxon>
        <taxon>Bacillales</taxon>
        <taxon>Paenibacillaceae</taxon>
        <taxon>Paenibacillus</taxon>
    </lineage>
</organism>
<keyword evidence="2" id="KW-1185">Reference proteome</keyword>
<dbReference type="Pfam" id="PF09844">
    <property type="entry name" value="DUF2071"/>
    <property type="match status" value="1"/>
</dbReference>
<dbReference type="InterPro" id="IPR018644">
    <property type="entry name" value="DUF2071"/>
</dbReference>
<comment type="caution">
    <text evidence="1">The sequence shown here is derived from an EMBL/GenBank/DDBJ whole genome shotgun (WGS) entry which is preliminary data.</text>
</comment>
<dbReference type="InterPro" id="IPR023375">
    <property type="entry name" value="ADC_dom_sf"/>
</dbReference>
<evidence type="ECO:0000313" key="1">
    <source>
        <dbReference type="EMBL" id="MFD0870755.1"/>
    </source>
</evidence>
<dbReference type="RefSeq" id="WP_379289499.1">
    <property type="nucleotide sequence ID" value="NZ_JBHTIU010000059.1"/>
</dbReference>
<accession>A0ABW3DFD0</accession>
<reference evidence="2" key="1">
    <citation type="journal article" date="2019" name="Int. J. Syst. Evol. Microbiol.">
        <title>The Global Catalogue of Microorganisms (GCM) 10K type strain sequencing project: providing services to taxonomists for standard genome sequencing and annotation.</title>
        <authorList>
            <consortium name="The Broad Institute Genomics Platform"/>
            <consortium name="The Broad Institute Genome Sequencing Center for Infectious Disease"/>
            <person name="Wu L."/>
            <person name="Ma J."/>
        </authorList>
    </citation>
    <scope>NUCLEOTIDE SEQUENCE [LARGE SCALE GENOMIC DNA]</scope>
    <source>
        <strain evidence="2">CCUG 57263</strain>
    </source>
</reference>
<gene>
    <name evidence="1" type="ORF">ACFQ03_16495</name>
</gene>
<evidence type="ECO:0000313" key="2">
    <source>
        <dbReference type="Proteomes" id="UP001597120"/>
    </source>
</evidence>
<dbReference type="PANTHER" id="PTHR39186:SF1">
    <property type="entry name" value="DUF2071 DOMAIN-CONTAINING PROTEIN"/>
    <property type="match status" value="1"/>
</dbReference>
<name>A0ABW3DFD0_9BACL</name>
<dbReference type="PANTHER" id="PTHR39186">
    <property type="entry name" value="DUF2071 FAMILY PROTEIN"/>
    <property type="match status" value="1"/>
</dbReference>
<dbReference type="EMBL" id="JBHTIU010000059">
    <property type="protein sequence ID" value="MFD0870755.1"/>
    <property type="molecule type" value="Genomic_DNA"/>
</dbReference>
<sequence length="245" mass="28337">MSHSHFPPAQDEDAWIMKQSWQHVLFLHWPVPVSSIRERVPRPLTIDTFKGQAWLGVVAFRMTGIRLRGCPVPYPFSFPEVNVRTYVSHQQGPGVYFITLDASDPIVLNIAKWWYKLPYYRAKMQLKHKDGFLKLSSRRVTSESPSFAAHYRPLSAPYQAEKGTLEHWLTERYRFYCIAKPYVKIYCGQVFHPPWPLQSVELAQLANTLTDALGIHLPDEPVLLHYSRGVNARFSALHTYPAVFV</sequence>
<dbReference type="SUPFAM" id="SSF160104">
    <property type="entry name" value="Acetoacetate decarboxylase-like"/>
    <property type="match status" value="1"/>
</dbReference>
<dbReference type="Proteomes" id="UP001597120">
    <property type="component" value="Unassembled WGS sequence"/>
</dbReference>